<organism evidence="1 2">
    <name type="scientific">Saccharothrix algeriensis</name>
    <dbReference type="NCBI Taxonomy" id="173560"/>
    <lineage>
        <taxon>Bacteria</taxon>
        <taxon>Bacillati</taxon>
        <taxon>Actinomycetota</taxon>
        <taxon>Actinomycetes</taxon>
        <taxon>Pseudonocardiales</taxon>
        <taxon>Pseudonocardiaceae</taxon>
        <taxon>Saccharothrix</taxon>
    </lineage>
</organism>
<feature type="non-terminal residue" evidence="1">
    <location>
        <position position="1"/>
    </location>
</feature>
<dbReference type="Proteomes" id="UP000671828">
    <property type="component" value="Chromosome"/>
</dbReference>
<name>A0A8T8HUN6_9PSEU</name>
<dbReference type="AlphaFoldDB" id="A0A8T8HUN6"/>
<accession>A0A8T8HUN6</accession>
<gene>
    <name evidence="1" type="ORF">J7S33_24105</name>
</gene>
<protein>
    <submittedName>
        <fullName evidence="1">Uncharacterized protein</fullName>
    </submittedName>
</protein>
<dbReference type="EMBL" id="CP072788">
    <property type="protein sequence ID" value="QTR02248.1"/>
    <property type="molecule type" value="Genomic_DNA"/>
</dbReference>
<evidence type="ECO:0000313" key="1">
    <source>
        <dbReference type="EMBL" id="QTR02248.1"/>
    </source>
</evidence>
<evidence type="ECO:0000313" key="2">
    <source>
        <dbReference type="Proteomes" id="UP000671828"/>
    </source>
</evidence>
<proteinExistence type="predicted"/>
<reference evidence="1" key="1">
    <citation type="submission" date="2021-04" db="EMBL/GenBank/DDBJ databases">
        <title>Saccharothrix algeriensis WGS.</title>
        <authorList>
            <person name="Stuskova K."/>
            <person name="Hakalova E."/>
            <person name="Tebbal A.B."/>
            <person name="Eichmeier A."/>
        </authorList>
    </citation>
    <scope>NUCLEOTIDE SEQUENCE</scope>
    <source>
        <strain evidence="1">NRRL B-24137</strain>
    </source>
</reference>
<sequence length="73" mass="7771">TAVDRLRKAIAVLNDVRASGTEDAHQRAELLSRALDHSRRHANEDICPVCGADRPLGAFLVRAGRRAGGGLAV</sequence>